<reference evidence="1" key="2">
    <citation type="journal article" date="2015" name="Fish Shellfish Immunol.">
        <title>Early steps in the European eel (Anguilla anguilla)-Vibrio vulnificus interaction in the gills: Role of the RtxA13 toxin.</title>
        <authorList>
            <person name="Callol A."/>
            <person name="Pajuelo D."/>
            <person name="Ebbesson L."/>
            <person name="Teles M."/>
            <person name="MacKenzie S."/>
            <person name="Amaro C."/>
        </authorList>
    </citation>
    <scope>NUCLEOTIDE SEQUENCE</scope>
</reference>
<reference evidence="1" key="1">
    <citation type="submission" date="2014-11" db="EMBL/GenBank/DDBJ databases">
        <authorList>
            <person name="Amaro Gonzalez C."/>
        </authorList>
    </citation>
    <scope>NUCLEOTIDE SEQUENCE</scope>
</reference>
<name>A0A0E9WTZ8_ANGAN</name>
<sequence>MVYVKYLKHTQTSVTHIGQDLHEGKVGHISLMKHKRQLIRQSTTPVPSNHLTYDHQFTNAKKTTQKSDDVCLWIRPDKHRAP</sequence>
<proteinExistence type="predicted"/>
<dbReference type="EMBL" id="GBXM01014678">
    <property type="protein sequence ID" value="JAH93899.1"/>
    <property type="molecule type" value="Transcribed_RNA"/>
</dbReference>
<organism evidence="1">
    <name type="scientific">Anguilla anguilla</name>
    <name type="common">European freshwater eel</name>
    <name type="synonym">Muraena anguilla</name>
    <dbReference type="NCBI Taxonomy" id="7936"/>
    <lineage>
        <taxon>Eukaryota</taxon>
        <taxon>Metazoa</taxon>
        <taxon>Chordata</taxon>
        <taxon>Craniata</taxon>
        <taxon>Vertebrata</taxon>
        <taxon>Euteleostomi</taxon>
        <taxon>Actinopterygii</taxon>
        <taxon>Neopterygii</taxon>
        <taxon>Teleostei</taxon>
        <taxon>Anguilliformes</taxon>
        <taxon>Anguillidae</taxon>
        <taxon>Anguilla</taxon>
    </lineage>
</organism>
<accession>A0A0E9WTZ8</accession>
<evidence type="ECO:0000313" key="1">
    <source>
        <dbReference type="EMBL" id="JAH93899.1"/>
    </source>
</evidence>
<dbReference type="AlphaFoldDB" id="A0A0E9WTZ8"/>
<protein>
    <submittedName>
        <fullName evidence="1">Uncharacterized protein</fullName>
    </submittedName>
</protein>